<dbReference type="Gene3D" id="3.90.1490.10">
    <property type="entry name" value="putative n-type atp pyrophosphatase, domain 2"/>
    <property type="match status" value="1"/>
</dbReference>
<feature type="region of interest" description="Disordered" evidence="11">
    <location>
        <begin position="372"/>
        <end position="416"/>
    </location>
</feature>
<dbReference type="GO" id="GO:0004672">
    <property type="term" value="F:protein kinase activity"/>
    <property type="evidence" value="ECO:0007669"/>
    <property type="project" value="InterPro"/>
</dbReference>
<protein>
    <recommendedName>
        <fullName evidence="4">Diphthine--ammonia ligase</fullName>
        <ecNumber evidence="3">6.3.1.14</ecNumber>
    </recommendedName>
    <alternativeName>
        <fullName evidence="8">Diphthamide synthase</fullName>
    </alternativeName>
    <alternativeName>
        <fullName evidence="9">Diphthamide synthetase</fullName>
    </alternativeName>
</protein>
<dbReference type="Gene3D" id="3.90.70.10">
    <property type="entry name" value="Cysteine proteinases"/>
    <property type="match status" value="1"/>
</dbReference>
<comment type="similarity">
    <text evidence="2">Belongs to the CFAP97 family.</text>
</comment>
<sequence length="1713" mass="189789">MLLEQLPHVLCIEVSRHVTETMHTMTQVSVPFPGILNIPPTCLAGGKKHPQAEKTYTLLGVVSRSGLGATSGHYWAFSRPAPPCPTTPPPSASTTTKSCPNQLHTSNEDQSSRTIGRDDEATAPATAAVVDDGDTYPLASSSSSSSSTHWWHFDDETYSPGVLTAVPSFHAPTARLFSSSTIMRRVGDQRRSGSSINVWNATSGGMSSRICTERAERDRHRKHLMALDNIKSSIDNKPPKEVSHLKHKRKTKQLMEEREAQIRRENRILLQKMLSRDNKRMSSKQSSSTHQGSAGRGGSQQRRQEEQHRQEWGTTSIADENRKMLHRLHDVSPVVIDNQKLAQAEREREVLMNRLSSGSGRYRRQIDLEVWKSGGGGNSSSGNKRHYYSTGFDTRSRRSDDGYSRSMEADGSGVPTTTQLIREVERIREEMAGKLHRQLGLGLRGLAPKLIGGGVGLAGLGFIGKQRKDDALYDRWPSSYWSANTVFCDTLPACNDGVAKGPAAIAVAPSVVRGEECAVLPEVRPPILHTQPRRLPEEEDGKLSFLRRLLRSVWRLIQLFFRFSPCLVTSPILLLGMNKYNSWWWQWLVRCIENSGPAFIKLGQWAATRRDLFDDTIIRYLSQLHTQVRPHPYRDTLLQLDESYGPEWRTWLEVEPSVIGSGCIAQVHRGRLLYNGDEVAVKVSHPGCQDIIYTDLGILRAVGRLADHMPFLRHLGVSDMVDQFSEFLLSQTDLRLEADNIQRFNDNFNGYSQDIRFPKVYSNITTRTVLIETFEHGIPIGALLPSTADHGPAKEVDDDGDKVMVDDDDVMVSKRDICQMGVKAFLHMLFIDNLIHGDLHPGNILVQADKSGASSSGNNDTAGVRLVFLDCGLANELSDRDLTNFVDLMHAIMIGESSEVGRLMIERSRSPPSTVYKPDQFIRGVEDLVDSARGVSLQGMQLGIVFSQLLALACKHSVRLEPNFVSVVCATMVLEGLGRSLDPQLHILKEAKPFVARALFNRLIGTNSNSNKNDTTTTEDGENSSDSFYGLRFLIMKVVGLVSGGKDSLFNLHLCKYLGHDIVCVANLHPPPPQRVDDGVKGEEVDEGMKEEMDSYMYAHTVGHEVVPVVAEALGLPLYKQAINRAPIETNQLVYDHSTNKGRDHHMQDKDDDDEVEDLYGLLVTVKEAHPEVNAVSCGAIFSDYQRLRVENVCQRLGLMVLAFMWRLPQDRLLDWMINTGIEARLVKVACMGLDERHLSQTLSQLRPYFTKLHNQFGFHVCGEGGEYETLTTDCPLYLNGRIDLGDTRVVKHSADVYYLQSANPHLEPKEATTNNWNDACTSLSILDSLEYYEQDYPRLESGGRAAAAGLWTPPATATATAAAAAAMTTAGYVAMSNSIDVLSVPRPSSSSSSCCWSIPSSTSDVREQCRYLLEYIMGTLAPSTEYEILYVEVQVSDMSSFAAVNEEYCNHFPTVNPPTRYCIQTDLPQGVLVRFRIIAMPSTEAAAAAAAVVSTLHVQSISTWAMSCIGPYSQAKRFDNGTLLTAGVLGLVPHTMSLPSPGGWQYELWLAMRSLHEITDLMSSENTVLATLFIAGRTPLIPAIQLAAEYLDVDPSRIIGLRLPALPRGASVEVSLVNTQEDSAAADAGHVSVSMYSGESVQYLLDEIPSGDDACCCPSVVYYDVTRYEESEVYEQLPSKIRDYAAMTPVREASIGTARHSLLMLRSSIRYC</sequence>
<dbReference type="InterPro" id="IPR002761">
    <property type="entry name" value="Diphthami_syn_dom"/>
</dbReference>
<accession>A0A7J6KYW7</accession>
<feature type="domain" description="USP" evidence="13">
    <location>
        <begin position="1"/>
        <end position="181"/>
    </location>
</feature>
<dbReference type="CDD" id="cd13971">
    <property type="entry name" value="ADCK2-like"/>
    <property type="match status" value="1"/>
</dbReference>
<dbReference type="GO" id="GO:0017183">
    <property type="term" value="P:protein histidyl modification to diphthamide"/>
    <property type="evidence" value="ECO:0007669"/>
    <property type="project" value="TreeGrafter"/>
</dbReference>
<dbReference type="CDD" id="cd02257">
    <property type="entry name" value="Peptidase_C19"/>
    <property type="match status" value="1"/>
</dbReference>
<keyword evidence="6" id="KW-0547">Nucleotide-binding</keyword>
<dbReference type="InterPro" id="IPR038765">
    <property type="entry name" value="Papain-like_cys_pep_sf"/>
</dbReference>
<feature type="region of interest" description="Disordered" evidence="11">
    <location>
        <begin position="80"/>
        <end position="147"/>
    </location>
</feature>
<feature type="compositionally biased region" description="Basic and acidic residues" evidence="11">
    <location>
        <begin position="302"/>
        <end position="311"/>
    </location>
</feature>
<feature type="compositionally biased region" description="Pro residues" evidence="11">
    <location>
        <begin position="80"/>
        <end position="91"/>
    </location>
</feature>
<dbReference type="PANTHER" id="PTHR12196">
    <property type="entry name" value="DOMAIN OF UNKNOWN FUNCTION 71 DUF71 -CONTAINING PROTEIN"/>
    <property type="match status" value="1"/>
</dbReference>
<feature type="compositionally biased region" description="Basic and acidic residues" evidence="11">
    <location>
        <begin position="106"/>
        <end position="120"/>
    </location>
</feature>
<dbReference type="InterPro" id="IPR004147">
    <property type="entry name" value="ABC1_dom"/>
</dbReference>
<dbReference type="CDD" id="cd01994">
    <property type="entry name" value="AANH_PF0828-like"/>
    <property type="match status" value="1"/>
</dbReference>
<feature type="domain" description="Protein kinase" evidence="12">
    <location>
        <begin position="653"/>
        <end position="1029"/>
    </location>
</feature>
<dbReference type="InterPro" id="IPR011009">
    <property type="entry name" value="Kinase-like_dom_sf"/>
</dbReference>
<feature type="compositionally biased region" description="Basic and acidic residues" evidence="11">
    <location>
        <begin position="394"/>
        <end position="403"/>
    </location>
</feature>
<evidence type="ECO:0000313" key="15">
    <source>
        <dbReference type="Proteomes" id="UP000572268"/>
    </source>
</evidence>
<feature type="region of interest" description="Disordered" evidence="11">
    <location>
        <begin position="275"/>
        <end position="318"/>
    </location>
</feature>
<dbReference type="GO" id="GO:0017178">
    <property type="term" value="F:diphthine-ammonia ligase activity"/>
    <property type="evidence" value="ECO:0007669"/>
    <property type="project" value="UniProtKB-EC"/>
</dbReference>
<dbReference type="InterPro" id="IPR014729">
    <property type="entry name" value="Rossmann-like_a/b/a_fold"/>
</dbReference>
<dbReference type="FunFam" id="3.90.1490.10:FF:000001">
    <property type="entry name" value="Diphthine--ammonia ligase"/>
    <property type="match status" value="1"/>
</dbReference>
<comment type="pathway">
    <text evidence="1">Protein modification; peptidyl-diphthamide biosynthesis.</text>
</comment>
<evidence type="ECO:0000259" key="12">
    <source>
        <dbReference type="PROSITE" id="PS50011"/>
    </source>
</evidence>
<evidence type="ECO:0000256" key="5">
    <source>
        <dbReference type="ARBA" id="ARBA00022598"/>
    </source>
</evidence>
<dbReference type="NCBIfam" id="TIGR00290">
    <property type="entry name" value="MJ0570_dom"/>
    <property type="match status" value="1"/>
</dbReference>
<gene>
    <name evidence="14" type="primary">ADCK2_2</name>
    <name evidence="14" type="ORF">FOL46_009684</name>
</gene>
<dbReference type="SUPFAM" id="SSF54001">
    <property type="entry name" value="Cysteine proteinases"/>
    <property type="match status" value="1"/>
</dbReference>
<dbReference type="SUPFAM" id="SSF52402">
    <property type="entry name" value="Adenine nucleotide alpha hydrolases-like"/>
    <property type="match status" value="1"/>
</dbReference>
<dbReference type="SUPFAM" id="SSF55298">
    <property type="entry name" value="YjgF-like"/>
    <property type="match status" value="2"/>
</dbReference>
<keyword evidence="7" id="KW-0067">ATP-binding</keyword>
<evidence type="ECO:0000313" key="14">
    <source>
        <dbReference type="EMBL" id="KAF4652555.1"/>
    </source>
</evidence>
<evidence type="ECO:0000259" key="13">
    <source>
        <dbReference type="PROSITE" id="PS50235"/>
    </source>
</evidence>
<reference evidence="14 15" key="1">
    <citation type="submission" date="2020-04" db="EMBL/GenBank/DDBJ databases">
        <title>Perkinsus olseni comparative genomics.</title>
        <authorList>
            <person name="Bogema D.R."/>
        </authorList>
    </citation>
    <scope>NUCLEOTIDE SEQUENCE [LARGE SCALE GENOMIC DNA]</scope>
    <source>
        <strain evidence="14">ATCC PRA-31</strain>
    </source>
</reference>
<feature type="compositionally biased region" description="Basic and acidic residues" evidence="11">
    <location>
        <begin position="253"/>
        <end position="263"/>
    </location>
</feature>
<dbReference type="InterPro" id="IPR000719">
    <property type="entry name" value="Prot_kinase_dom"/>
</dbReference>
<evidence type="ECO:0000256" key="10">
    <source>
        <dbReference type="ARBA" id="ARBA00048108"/>
    </source>
</evidence>
<comment type="caution">
    <text evidence="14">The sequence shown here is derived from an EMBL/GenBank/DDBJ whole genome shotgun (WGS) entry which is preliminary data.</text>
</comment>
<evidence type="ECO:0000256" key="7">
    <source>
        <dbReference type="ARBA" id="ARBA00022840"/>
    </source>
</evidence>
<proteinExistence type="inferred from homology"/>
<dbReference type="EMBL" id="JABANN010000902">
    <property type="protein sequence ID" value="KAF4652555.1"/>
    <property type="molecule type" value="Genomic_DNA"/>
</dbReference>
<dbReference type="Proteomes" id="UP000572268">
    <property type="component" value="Unassembled WGS sequence"/>
</dbReference>
<feature type="region of interest" description="Disordered" evidence="11">
    <location>
        <begin position="231"/>
        <end position="263"/>
    </location>
</feature>
<evidence type="ECO:0000256" key="6">
    <source>
        <dbReference type="ARBA" id="ARBA00022741"/>
    </source>
</evidence>
<dbReference type="FunFam" id="3.40.50.620:FF:000145">
    <property type="entry name" value="ATP-binding domain containing protein"/>
    <property type="match status" value="1"/>
</dbReference>
<dbReference type="SUPFAM" id="SSF56112">
    <property type="entry name" value="Protein kinase-like (PK-like)"/>
    <property type="match status" value="1"/>
</dbReference>
<dbReference type="GO" id="GO:0005524">
    <property type="term" value="F:ATP binding"/>
    <property type="evidence" value="ECO:0007669"/>
    <property type="project" value="UniProtKB-KW"/>
</dbReference>
<organism evidence="14 15">
    <name type="scientific">Perkinsus olseni</name>
    <name type="common">Perkinsus atlanticus</name>
    <dbReference type="NCBI Taxonomy" id="32597"/>
    <lineage>
        <taxon>Eukaryota</taxon>
        <taxon>Sar</taxon>
        <taxon>Alveolata</taxon>
        <taxon>Perkinsozoa</taxon>
        <taxon>Perkinsea</taxon>
        <taxon>Perkinsida</taxon>
        <taxon>Perkinsidae</taxon>
        <taxon>Perkinsus</taxon>
    </lineage>
</organism>
<dbReference type="Gene3D" id="3.40.50.620">
    <property type="entry name" value="HUPs"/>
    <property type="match status" value="1"/>
</dbReference>
<dbReference type="InterPro" id="IPR001394">
    <property type="entry name" value="Peptidase_C19_UCH"/>
</dbReference>
<comment type="catalytic activity">
    <reaction evidence="10">
        <text>diphthine-[translation elongation factor 2] + NH4(+) + ATP = diphthamide-[translation elongation factor 2] + AMP + diphosphate + H(+)</text>
        <dbReference type="Rhea" id="RHEA:19753"/>
        <dbReference type="Rhea" id="RHEA-COMP:10172"/>
        <dbReference type="Rhea" id="RHEA-COMP:10174"/>
        <dbReference type="ChEBI" id="CHEBI:15378"/>
        <dbReference type="ChEBI" id="CHEBI:16692"/>
        <dbReference type="ChEBI" id="CHEBI:28938"/>
        <dbReference type="ChEBI" id="CHEBI:30616"/>
        <dbReference type="ChEBI" id="CHEBI:33019"/>
        <dbReference type="ChEBI" id="CHEBI:82696"/>
        <dbReference type="ChEBI" id="CHEBI:456215"/>
        <dbReference type="EC" id="6.3.1.14"/>
    </reaction>
</comment>
<dbReference type="InterPro" id="IPR030662">
    <property type="entry name" value="DPH6/MJ0570"/>
</dbReference>
<dbReference type="InterPro" id="IPR028889">
    <property type="entry name" value="USP"/>
</dbReference>
<dbReference type="Pfam" id="PF01902">
    <property type="entry name" value="Diphthami_syn_2"/>
    <property type="match status" value="1"/>
</dbReference>
<dbReference type="Gene3D" id="3.30.1330.40">
    <property type="entry name" value="RutC-like"/>
    <property type="match status" value="2"/>
</dbReference>
<dbReference type="InterPro" id="IPR044095">
    <property type="entry name" value="ADCK2_dom"/>
</dbReference>
<name>A0A7J6KYW7_PEROL</name>
<evidence type="ECO:0000256" key="3">
    <source>
        <dbReference type="ARBA" id="ARBA00012089"/>
    </source>
</evidence>
<evidence type="ECO:0000256" key="4">
    <source>
        <dbReference type="ARBA" id="ARBA00018426"/>
    </source>
</evidence>
<keyword evidence="5" id="KW-0436">Ligase</keyword>
<dbReference type="Pfam" id="PF00443">
    <property type="entry name" value="UCH"/>
    <property type="match status" value="1"/>
</dbReference>
<dbReference type="GO" id="GO:0004843">
    <property type="term" value="F:cysteine-type deubiquitinase activity"/>
    <property type="evidence" value="ECO:0007669"/>
    <property type="project" value="InterPro"/>
</dbReference>
<feature type="compositionally biased region" description="Low complexity" evidence="11">
    <location>
        <begin position="283"/>
        <end position="293"/>
    </location>
</feature>
<evidence type="ECO:0000256" key="8">
    <source>
        <dbReference type="ARBA" id="ARBA00029814"/>
    </source>
</evidence>
<evidence type="ECO:0000256" key="11">
    <source>
        <dbReference type="SAM" id="MobiDB-lite"/>
    </source>
</evidence>
<dbReference type="Pfam" id="PF13879">
    <property type="entry name" value="Hmw_CFAP97"/>
    <property type="match status" value="1"/>
</dbReference>
<dbReference type="PROSITE" id="PS50235">
    <property type="entry name" value="USP_3"/>
    <property type="match status" value="1"/>
</dbReference>
<dbReference type="GO" id="GO:0016579">
    <property type="term" value="P:protein deubiquitination"/>
    <property type="evidence" value="ECO:0007669"/>
    <property type="project" value="InterPro"/>
</dbReference>
<keyword evidence="14" id="KW-0418">Kinase</keyword>
<evidence type="ECO:0000256" key="1">
    <source>
        <dbReference type="ARBA" id="ARBA00005156"/>
    </source>
</evidence>
<evidence type="ECO:0000256" key="9">
    <source>
        <dbReference type="ARBA" id="ARBA00031552"/>
    </source>
</evidence>
<evidence type="ECO:0000256" key="2">
    <source>
        <dbReference type="ARBA" id="ARBA00008315"/>
    </source>
</evidence>
<dbReference type="InterPro" id="IPR029488">
    <property type="entry name" value="Hmw/CFAP97"/>
</dbReference>
<dbReference type="PANTHER" id="PTHR12196:SF2">
    <property type="entry name" value="DIPHTHINE--AMMONIA LIGASE"/>
    <property type="match status" value="1"/>
</dbReference>
<dbReference type="PROSITE" id="PS50011">
    <property type="entry name" value="PROTEIN_KINASE_DOM"/>
    <property type="match status" value="1"/>
</dbReference>
<dbReference type="EC" id="6.3.1.14" evidence="3"/>
<dbReference type="Pfam" id="PF03109">
    <property type="entry name" value="ABC1"/>
    <property type="match status" value="1"/>
</dbReference>
<dbReference type="InterPro" id="IPR035959">
    <property type="entry name" value="RutC-like_sf"/>
</dbReference>
<keyword evidence="14" id="KW-0808">Transferase</keyword>